<reference evidence="2 3" key="1">
    <citation type="submission" date="2019-02" db="EMBL/GenBank/DDBJ databases">
        <title>Deep-cultivation of Planctomycetes and their phenomic and genomic characterization uncovers novel biology.</title>
        <authorList>
            <person name="Wiegand S."/>
            <person name="Jogler M."/>
            <person name="Boedeker C."/>
            <person name="Pinto D."/>
            <person name="Vollmers J."/>
            <person name="Rivas-Marin E."/>
            <person name="Kohn T."/>
            <person name="Peeters S.H."/>
            <person name="Heuer A."/>
            <person name="Rast P."/>
            <person name="Oberbeckmann S."/>
            <person name="Bunk B."/>
            <person name="Jeske O."/>
            <person name="Meyerdierks A."/>
            <person name="Storesund J.E."/>
            <person name="Kallscheuer N."/>
            <person name="Luecker S."/>
            <person name="Lage O.M."/>
            <person name="Pohl T."/>
            <person name="Merkel B.J."/>
            <person name="Hornburger P."/>
            <person name="Mueller R.-W."/>
            <person name="Bruemmer F."/>
            <person name="Labrenz M."/>
            <person name="Spormann A.M."/>
            <person name="Op den Camp H."/>
            <person name="Overmann J."/>
            <person name="Amann R."/>
            <person name="Jetten M.S.M."/>
            <person name="Mascher T."/>
            <person name="Medema M.H."/>
            <person name="Devos D.P."/>
            <person name="Kaster A.-K."/>
            <person name="Ovreas L."/>
            <person name="Rohde M."/>
            <person name="Galperin M.Y."/>
            <person name="Jogler C."/>
        </authorList>
    </citation>
    <scope>NUCLEOTIDE SEQUENCE [LARGE SCALE GENOMIC DNA]</scope>
    <source>
        <strain evidence="2 3">Pla133</strain>
    </source>
</reference>
<dbReference type="KEGG" id="pbap:Pla133_08030"/>
<dbReference type="Pfam" id="PF13281">
    <property type="entry name" value="MAP3K_TRAF_bd"/>
    <property type="match status" value="1"/>
</dbReference>
<feature type="domain" description="MAP3K TRAFs-binding" evidence="1">
    <location>
        <begin position="91"/>
        <end position="439"/>
    </location>
</feature>
<evidence type="ECO:0000313" key="3">
    <source>
        <dbReference type="Proteomes" id="UP000316921"/>
    </source>
</evidence>
<evidence type="ECO:0000259" key="1">
    <source>
        <dbReference type="Pfam" id="PF13281"/>
    </source>
</evidence>
<sequence>MTDPAPALQAPLCFVLMPFGEKRDPVSGVTIDFDKVYDLAVRPAIVEAQMEPIRADEERTGGIIHQAMFERLILCEYAVADLTTANANVFYELGIRHAVRPATTQPIFATPPPFDVNLLRGLPYDLGPGGRFTEAEAGPMRAALVARLKELRRLQQEDAACDSPVFSLVEGFRPQELDRSKTDTFRKHARYEVETKEELAVARDAGDVAALDAIRDRLAMDSVGAGVAVDLLLSYRAIEAHERMVELFADLPIALRSTAMLREQLAFALNRLGRRDEAERQLLTVLRQHGPSSETNGLLGRVLKDRWLDERSRGEAAKAAGLLRRAIDTYVQGYLADIRDAYPGINALTLLEVEGTEASLAHKSKLQGAVELALERRLANVDPDYWDQATRLELRVLAKDRHGADEALQSALATTHEPWQPKSTAKNLQLIAEAWRDRKVEHRWLDEIVAALLG</sequence>
<dbReference type="EMBL" id="CP036287">
    <property type="protein sequence ID" value="QDU65737.1"/>
    <property type="molecule type" value="Genomic_DNA"/>
</dbReference>
<dbReference type="InterPro" id="IPR025136">
    <property type="entry name" value="MAP3K_TRAF-bd"/>
</dbReference>
<organism evidence="2 3">
    <name type="scientific">Engelhardtia mirabilis</name>
    <dbReference type="NCBI Taxonomy" id="2528011"/>
    <lineage>
        <taxon>Bacteria</taxon>
        <taxon>Pseudomonadati</taxon>
        <taxon>Planctomycetota</taxon>
        <taxon>Planctomycetia</taxon>
        <taxon>Planctomycetia incertae sedis</taxon>
        <taxon>Engelhardtia</taxon>
    </lineage>
</organism>
<gene>
    <name evidence="2" type="ORF">Pla133_08030</name>
</gene>
<dbReference type="AlphaFoldDB" id="A0A518BFH9"/>
<proteinExistence type="predicted"/>
<evidence type="ECO:0000313" key="2">
    <source>
        <dbReference type="EMBL" id="QDU65737.1"/>
    </source>
</evidence>
<dbReference type="Proteomes" id="UP000316921">
    <property type="component" value="Chromosome"/>
</dbReference>
<dbReference type="InterPro" id="IPR011990">
    <property type="entry name" value="TPR-like_helical_dom_sf"/>
</dbReference>
<dbReference type="RefSeq" id="WP_145062624.1">
    <property type="nucleotide sequence ID" value="NZ_CP036287.1"/>
</dbReference>
<keyword evidence="3" id="KW-1185">Reference proteome</keyword>
<accession>A0A518BFH9</accession>
<protein>
    <recommendedName>
        <fullName evidence="1">MAP3K TRAFs-binding domain-containing protein</fullName>
    </recommendedName>
</protein>
<name>A0A518BFH9_9BACT</name>
<dbReference type="Gene3D" id="1.25.40.10">
    <property type="entry name" value="Tetratricopeptide repeat domain"/>
    <property type="match status" value="1"/>
</dbReference>